<evidence type="ECO:0000313" key="2">
    <source>
        <dbReference type="EMBL" id="VDM92240.1"/>
    </source>
</evidence>
<sequence length="475" mass="54572">MRGPLREHLENRRDALLNSSAIIIQKNMRKWLMQRKFARKRHAAIVLQSGLRGWRSRREVARYRKELRQAIDMETRKMRRLDLYKEANDQCENGELLAVENNPSPPATSSLAAVQYLDLPKTVEKELQNGLFNNRMLDTRTAYYYIPLGKRTGKSLELPTETIEEFAANNFKGHLLQVRREPIVTPFLHKESEIEFNQSLEMFAMVLRYMNSTEMNSEQLAILAKAIIQMALDNPSQRDELLVQLCNQTYHNGVKDNADKAWTLLLAAINSFTPSPQLYPVLISYFKQQASKLSRQLLNGLLRQSIGGSDLPKFRHFAPTYLEQASFKQQQAAVLRIKCADEQMDLFEVHSWMTVEELARKCLRNRGIGDPDGWMLSVEDERYAVFAPANCYDDNLRNRSAASSQLQLPKVQRSAIAQQRSVQFLPQKVHDDLHGQQSVNQQFNTANVSSLSSTALMNTVSSNYSEQDHHPDNLM</sequence>
<name>A0A3P7KFG0_LITSI</name>
<dbReference type="OrthoDB" id="312459at2759"/>
<evidence type="ECO:0000313" key="3">
    <source>
        <dbReference type="Proteomes" id="UP000277928"/>
    </source>
</evidence>
<protein>
    <recommendedName>
        <fullName evidence="1">MyTH4 domain-containing protein</fullName>
    </recommendedName>
</protein>
<evidence type="ECO:0000259" key="1">
    <source>
        <dbReference type="PROSITE" id="PS51016"/>
    </source>
</evidence>
<dbReference type="PANTHER" id="PTHR22692:SF26">
    <property type="entry name" value="SH3 DOMAIN-CONTAINING PROTEIN"/>
    <property type="match status" value="1"/>
</dbReference>
<dbReference type="SMART" id="SM00015">
    <property type="entry name" value="IQ"/>
    <property type="match status" value="2"/>
</dbReference>
<dbReference type="STRING" id="42156.A0A3P7KFG0"/>
<dbReference type="InterPro" id="IPR051567">
    <property type="entry name" value="Unconventional_Myosin_ATPase"/>
</dbReference>
<dbReference type="Gene3D" id="1.20.5.190">
    <property type="match status" value="1"/>
</dbReference>
<dbReference type="SMART" id="SM00139">
    <property type="entry name" value="MyTH4"/>
    <property type="match status" value="1"/>
</dbReference>
<dbReference type="Proteomes" id="UP000277928">
    <property type="component" value="Unassembled WGS sequence"/>
</dbReference>
<dbReference type="InterPro" id="IPR000048">
    <property type="entry name" value="IQ_motif_EF-hand-BS"/>
</dbReference>
<dbReference type="InterPro" id="IPR038185">
    <property type="entry name" value="MyTH4_dom_sf"/>
</dbReference>
<dbReference type="InterPro" id="IPR000857">
    <property type="entry name" value="MyTH4_dom"/>
</dbReference>
<dbReference type="PROSITE" id="PS50096">
    <property type="entry name" value="IQ"/>
    <property type="match status" value="1"/>
</dbReference>
<proteinExistence type="predicted"/>
<dbReference type="EMBL" id="UYRX01001833">
    <property type="protein sequence ID" value="VDM92240.1"/>
    <property type="molecule type" value="Genomic_DNA"/>
</dbReference>
<accession>A0A3P7KFG0</accession>
<organism evidence="2 3">
    <name type="scientific">Litomosoides sigmodontis</name>
    <name type="common">Filarial nematode worm</name>
    <dbReference type="NCBI Taxonomy" id="42156"/>
    <lineage>
        <taxon>Eukaryota</taxon>
        <taxon>Metazoa</taxon>
        <taxon>Ecdysozoa</taxon>
        <taxon>Nematoda</taxon>
        <taxon>Chromadorea</taxon>
        <taxon>Rhabditida</taxon>
        <taxon>Spirurina</taxon>
        <taxon>Spiruromorpha</taxon>
        <taxon>Filarioidea</taxon>
        <taxon>Onchocercidae</taxon>
        <taxon>Litomosoides</taxon>
    </lineage>
</organism>
<dbReference type="SUPFAM" id="SSF52540">
    <property type="entry name" value="P-loop containing nucleoside triphosphate hydrolases"/>
    <property type="match status" value="1"/>
</dbReference>
<dbReference type="Pfam" id="PF00612">
    <property type="entry name" value="IQ"/>
    <property type="match status" value="2"/>
</dbReference>
<dbReference type="CDD" id="cd23767">
    <property type="entry name" value="IQCD"/>
    <property type="match status" value="1"/>
</dbReference>
<gene>
    <name evidence="2" type="ORF">NLS_LOCUS9701</name>
</gene>
<dbReference type="PROSITE" id="PS51016">
    <property type="entry name" value="MYTH4"/>
    <property type="match status" value="1"/>
</dbReference>
<dbReference type="PANTHER" id="PTHR22692">
    <property type="entry name" value="MYOSIN VII, XV"/>
    <property type="match status" value="1"/>
</dbReference>
<dbReference type="Pfam" id="PF00784">
    <property type="entry name" value="MyTH4"/>
    <property type="match status" value="1"/>
</dbReference>
<keyword evidence="3" id="KW-1185">Reference proteome</keyword>
<dbReference type="Gene3D" id="1.25.40.530">
    <property type="entry name" value="MyTH4 domain"/>
    <property type="match status" value="2"/>
</dbReference>
<feature type="domain" description="MyTH4" evidence="1">
    <location>
        <begin position="178"/>
        <end position="328"/>
    </location>
</feature>
<feature type="non-terminal residue" evidence="2">
    <location>
        <position position="475"/>
    </location>
</feature>
<dbReference type="AlphaFoldDB" id="A0A3P7KFG0"/>
<reference evidence="2 3" key="1">
    <citation type="submission" date="2018-08" db="EMBL/GenBank/DDBJ databases">
        <authorList>
            <person name="Laetsch R D."/>
            <person name="Stevens L."/>
            <person name="Kumar S."/>
            <person name="Blaxter L. M."/>
        </authorList>
    </citation>
    <scope>NUCLEOTIDE SEQUENCE [LARGE SCALE GENOMIC DNA]</scope>
</reference>
<dbReference type="GO" id="GO:0005856">
    <property type="term" value="C:cytoskeleton"/>
    <property type="evidence" value="ECO:0007669"/>
    <property type="project" value="InterPro"/>
</dbReference>
<dbReference type="InterPro" id="IPR027417">
    <property type="entry name" value="P-loop_NTPase"/>
</dbReference>